<reference evidence="2 3" key="1">
    <citation type="submission" date="2016-10" db="EMBL/GenBank/DDBJ databases">
        <authorList>
            <person name="de Groot N.N."/>
        </authorList>
    </citation>
    <scope>NUCLEOTIDE SEQUENCE [LARGE SCALE GENOMIC DNA]</scope>
    <source>
        <strain evidence="2 3">NP_1H</strain>
    </source>
</reference>
<name>A0A1G8IM39_9MICC</name>
<dbReference type="GO" id="GO:0008081">
    <property type="term" value="F:phosphoric diester hydrolase activity"/>
    <property type="evidence" value="ECO:0007669"/>
    <property type="project" value="InterPro"/>
</dbReference>
<protein>
    <submittedName>
        <fullName evidence="2">Glycerophosphoryl diester phosphodiesterase</fullName>
    </submittedName>
</protein>
<dbReference type="PANTHER" id="PTHR43805:SF1">
    <property type="entry name" value="GP-PDE DOMAIN-CONTAINING PROTEIN"/>
    <property type="match status" value="1"/>
</dbReference>
<dbReference type="GO" id="GO:0006629">
    <property type="term" value="P:lipid metabolic process"/>
    <property type="evidence" value="ECO:0007669"/>
    <property type="project" value="InterPro"/>
</dbReference>
<dbReference type="STRING" id="335973.SAMN04488693_10774"/>
<gene>
    <name evidence="2" type="ORF">SAMN04488693_10774</name>
</gene>
<dbReference type="AlphaFoldDB" id="A0A1G8IM39"/>
<accession>A0A1G8IM39</accession>
<dbReference type="Pfam" id="PF03009">
    <property type="entry name" value="GDPD"/>
    <property type="match status" value="1"/>
</dbReference>
<sequence length="257" mass="28384">MPGPYLATEGPIAFSHRGFSPEGLENTLPALEAAIGLGFRYLEIDVRTTRDGVVMVFHDERLERVTNGTGRLADHSLAELSAVRVRGNERIPTLAEVLQRWPDVRLNIDVKDDASVRPIVEVIEQSGAHDRVLVASFSDRRRLRVLRQLSRPTASSAGMAVSAIVKAASPLGLARWVARLARVDCLQVPRHFRGFPVVTRGFVRRCNAAGIPVHVWTVNERPVMEELLAEGVGGLVSDRADVLARVMRDRGPWPQII</sequence>
<evidence type="ECO:0000259" key="1">
    <source>
        <dbReference type="PROSITE" id="PS51704"/>
    </source>
</evidence>
<feature type="domain" description="GP-PDE" evidence="1">
    <location>
        <begin position="11"/>
        <end position="247"/>
    </location>
</feature>
<dbReference type="InterPro" id="IPR030395">
    <property type="entry name" value="GP_PDE_dom"/>
</dbReference>
<dbReference type="Gene3D" id="3.20.20.190">
    <property type="entry name" value="Phosphatidylinositol (PI) phosphodiesterase"/>
    <property type="match status" value="1"/>
</dbReference>
<dbReference type="PROSITE" id="PS51704">
    <property type="entry name" value="GP_PDE"/>
    <property type="match status" value="1"/>
</dbReference>
<dbReference type="Proteomes" id="UP000199258">
    <property type="component" value="Unassembled WGS sequence"/>
</dbReference>
<organism evidence="2 3">
    <name type="scientific">Arthrobacter subterraneus</name>
    <dbReference type="NCBI Taxonomy" id="335973"/>
    <lineage>
        <taxon>Bacteria</taxon>
        <taxon>Bacillati</taxon>
        <taxon>Actinomycetota</taxon>
        <taxon>Actinomycetes</taxon>
        <taxon>Micrococcales</taxon>
        <taxon>Micrococcaceae</taxon>
        <taxon>Arthrobacter</taxon>
    </lineage>
</organism>
<proteinExistence type="predicted"/>
<keyword evidence="3" id="KW-1185">Reference proteome</keyword>
<evidence type="ECO:0000313" key="3">
    <source>
        <dbReference type="Proteomes" id="UP000199258"/>
    </source>
</evidence>
<dbReference type="CDD" id="cd08561">
    <property type="entry name" value="GDPD_cytoplasmic_ScUgpQ2_like"/>
    <property type="match status" value="1"/>
</dbReference>
<dbReference type="PANTHER" id="PTHR43805">
    <property type="entry name" value="GLYCEROPHOSPHORYL DIESTER PHOSPHODIESTERASE"/>
    <property type="match status" value="1"/>
</dbReference>
<dbReference type="EMBL" id="FNDT01000007">
    <property type="protein sequence ID" value="SDI19963.1"/>
    <property type="molecule type" value="Genomic_DNA"/>
</dbReference>
<evidence type="ECO:0000313" key="2">
    <source>
        <dbReference type="EMBL" id="SDI19963.1"/>
    </source>
</evidence>
<dbReference type="RefSeq" id="WP_090586314.1">
    <property type="nucleotide sequence ID" value="NZ_FNDT01000007.1"/>
</dbReference>
<dbReference type="InterPro" id="IPR017946">
    <property type="entry name" value="PLC-like_Pdiesterase_TIM-brl"/>
</dbReference>
<dbReference type="SUPFAM" id="SSF51695">
    <property type="entry name" value="PLC-like phosphodiesterases"/>
    <property type="match status" value="1"/>
</dbReference>
<dbReference type="OrthoDB" id="5241788at2"/>